<gene>
    <name evidence="3" type="ORF">HRU87_02590</name>
</gene>
<feature type="transmembrane region" description="Helical" evidence="1">
    <location>
        <begin position="60"/>
        <end position="81"/>
    </location>
</feature>
<dbReference type="Proteomes" id="UP000501003">
    <property type="component" value="Chromosome"/>
</dbReference>
<feature type="transmembrane region" description="Helical" evidence="1">
    <location>
        <begin position="21"/>
        <end position="40"/>
    </location>
</feature>
<keyword evidence="4" id="KW-1185">Reference proteome</keyword>
<dbReference type="AlphaFoldDB" id="A0A7D4PYK8"/>
<evidence type="ECO:0000256" key="1">
    <source>
        <dbReference type="SAM" id="Phobius"/>
    </source>
</evidence>
<dbReference type="InterPro" id="IPR036890">
    <property type="entry name" value="HATPase_C_sf"/>
</dbReference>
<feature type="transmembrane region" description="Helical" evidence="1">
    <location>
        <begin position="262"/>
        <end position="279"/>
    </location>
</feature>
<feature type="transmembrane region" description="Helical" evidence="1">
    <location>
        <begin position="93"/>
        <end position="119"/>
    </location>
</feature>
<feature type="domain" description="Histidine kinase/HSP90-like ATPase" evidence="2">
    <location>
        <begin position="494"/>
        <end position="547"/>
    </location>
</feature>
<dbReference type="EMBL" id="CP054056">
    <property type="protein sequence ID" value="QKJ25105.1"/>
    <property type="molecule type" value="Genomic_DNA"/>
</dbReference>
<dbReference type="KEGG" id="aqg:HRU87_02590"/>
<dbReference type="RefSeq" id="WP_173493402.1">
    <property type="nucleotide sequence ID" value="NZ_CP054056.1"/>
</dbReference>
<proteinExistence type="predicted"/>
<dbReference type="Gene3D" id="3.30.565.10">
    <property type="entry name" value="Histidine kinase-like ATPase, C-terminal domain"/>
    <property type="match status" value="1"/>
</dbReference>
<evidence type="ECO:0000313" key="4">
    <source>
        <dbReference type="Proteomes" id="UP000501003"/>
    </source>
</evidence>
<evidence type="ECO:0000313" key="3">
    <source>
        <dbReference type="EMBL" id="QKJ25105.1"/>
    </source>
</evidence>
<organism evidence="3 4">
    <name type="scientific">Aquiluna borgnonia</name>
    <dbReference type="NCBI Taxonomy" id="2499157"/>
    <lineage>
        <taxon>Bacteria</taxon>
        <taxon>Bacillati</taxon>
        <taxon>Actinomycetota</taxon>
        <taxon>Actinomycetes</taxon>
        <taxon>Micrococcales</taxon>
        <taxon>Microbacteriaceae</taxon>
        <taxon>Luna cluster</taxon>
        <taxon>Luna-1 subcluster</taxon>
        <taxon>Aquiluna</taxon>
    </lineage>
</organism>
<keyword evidence="1" id="KW-1133">Transmembrane helix</keyword>
<feature type="transmembrane region" description="Helical" evidence="1">
    <location>
        <begin position="318"/>
        <end position="337"/>
    </location>
</feature>
<reference evidence="3 4" key="1">
    <citation type="submission" date="2020-05" db="EMBL/GenBank/DDBJ databases">
        <title>Aquirufa sp. strain 15G-AUS-rot a new Aquirufa species.</title>
        <authorList>
            <person name="Pitt A."/>
            <person name="Hahn M.W."/>
        </authorList>
    </citation>
    <scope>NUCLEOTIDE SEQUENCE [LARGE SCALE GENOMIC DNA]</scope>
    <source>
        <strain evidence="3 4">15G-AUS-rot</strain>
    </source>
</reference>
<accession>A0A7D4PYK8</accession>
<feature type="transmembrane region" description="Helical" evidence="1">
    <location>
        <begin position="131"/>
        <end position="150"/>
    </location>
</feature>
<protein>
    <recommendedName>
        <fullName evidence="2">Histidine kinase/HSP90-like ATPase domain-containing protein</fullName>
    </recommendedName>
</protein>
<dbReference type="Pfam" id="PF02518">
    <property type="entry name" value="HATPase_c"/>
    <property type="match status" value="1"/>
</dbReference>
<dbReference type="SUPFAM" id="SSF55874">
    <property type="entry name" value="ATPase domain of HSP90 chaperone/DNA topoisomerase II/histidine kinase"/>
    <property type="match status" value="1"/>
</dbReference>
<keyword evidence="1" id="KW-0812">Transmembrane</keyword>
<name>A0A7D4PYK8_9MICO</name>
<feature type="transmembrane region" description="Helical" evidence="1">
    <location>
        <begin position="285"/>
        <end position="306"/>
    </location>
</feature>
<keyword evidence="1" id="KW-0472">Membrane</keyword>
<feature type="transmembrane region" description="Helical" evidence="1">
    <location>
        <begin position="349"/>
        <end position="370"/>
    </location>
</feature>
<sequence>MRFNFTALANQIGGPDLLKPISLLPAVPFVILTSVLSIAFRQDDSVTGFQTIRDKWPELIFANLASIAVCFIAVFAINQGFRNRHQEAIWPMWIVLPLSFLLGALKGLTTAIFCFVLDVEKDLWVAVGSRWLSTGLLGLFLIPMVAVMTYQASQFLRQRELLVAKRALEQMSTENLVESKLASELSLIIAKTSNRLREVEAMAEASPKDAEKLFREELDVIIRDEIRPLSHKIWREQDNTVPTLSWRELLSQATGSTIQRPLLLGAWLFVGTYGGHAAMLGTTEAFTRVLLFSVVITGTLVLSRLLEKTLNVASRLGFFSSITIAVLFGVSITNTALGPIPGSSVSIEVIIFLIHLLQSGFILNLIHTFGEKRKQLRELKLSPSEAKSVATDVEKFILRLRSREFAQLLHSEIQNKLLNSILSSQRSSEINFDVRKESEKLRTLLSSFTDRKADSVAQLGTAIKKLVADWEGFLDIELEISPEAERISLDRIKGVSDLVSEAITNSVRHGSATQMQIKIDTREDVLTLRISDDGVGLRSSRVGLGTMLLAAVTENRYTIENAKGNGVEIRANLKISELKTQPD</sequence>
<dbReference type="InterPro" id="IPR003594">
    <property type="entry name" value="HATPase_dom"/>
</dbReference>
<evidence type="ECO:0000259" key="2">
    <source>
        <dbReference type="Pfam" id="PF02518"/>
    </source>
</evidence>